<sequence>MDREPPKDLAVIPSQLPIVSVPATKPIELSNDSINALAGATAGLVAGVAVCPLDVAKTKLQIQGSFKLAEDRSRYRGIVGTIRTIVTEDGFRGLYRGLTPMVVGYLPTWAIYFFVYGKIQKPGKDYAVTHTMLSAVVAGASSTLCTNPIWVIKTRLMAQGQHTAWQYKGIFDAARQIFQKEGPLAFYSGLGSALLGLPHVAIQFPTYEYLKRKLYSPSAPDWFQIVTYLGSSVLSKIIASSITYPHEVVRSRQQISGALGDQRYSTILKTVVALYRNEGWRGFYAGLGTNICRAVPASAVTLMTYETVSHFLRKRYL</sequence>
<accession>A0A2T0FLA7</accession>
<evidence type="ECO:0000256" key="2">
    <source>
        <dbReference type="ARBA" id="ARBA00006375"/>
    </source>
</evidence>
<evidence type="ECO:0000256" key="1">
    <source>
        <dbReference type="ARBA" id="ARBA00004448"/>
    </source>
</evidence>
<dbReference type="EMBL" id="NDIQ01000022">
    <property type="protein sequence ID" value="PRT55778.1"/>
    <property type="molecule type" value="Genomic_DNA"/>
</dbReference>
<evidence type="ECO:0000256" key="12">
    <source>
        <dbReference type="SAM" id="Phobius"/>
    </source>
</evidence>
<dbReference type="RefSeq" id="XP_024665723.1">
    <property type="nucleotide sequence ID" value="XM_024809955.1"/>
</dbReference>
<feature type="repeat" description="Solcar" evidence="10">
    <location>
        <begin position="126"/>
        <end position="213"/>
    </location>
</feature>
<proteinExistence type="inferred from homology"/>
<keyword evidence="9 10" id="KW-0472">Membrane</keyword>
<dbReference type="PROSITE" id="PS50920">
    <property type="entry name" value="SOLCAR"/>
    <property type="match status" value="3"/>
</dbReference>
<dbReference type="GeneID" id="36517146"/>
<protein>
    <submittedName>
        <fullName evidence="13">Mitochondrial nicotinamide adenine dinucleotide transporter 1</fullName>
    </submittedName>
</protein>
<evidence type="ECO:0000313" key="13">
    <source>
        <dbReference type="EMBL" id="PRT55778.1"/>
    </source>
</evidence>
<comment type="similarity">
    <text evidence="2 11">Belongs to the mitochondrial carrier (TC 2.A.29) family.</text>
</comment>
<dbReference type="InterPro" id="IPR002067">
    <property type="entry name" value="MCP"/>
</dbReference>
<dbReference type="Gene3D" id="1.50.40.10">
    <property type="entry name" value="Mitochondrial carrier domain"/>
    <property type="match status" value="2"/>
</dbReference>
<dbReference type="OrthoDB" id="10266426at2759"/>
<evidence type="ECO:0000256" key="4">
    <source>
        <dbReference type="ARBA" id="ARBA00022692"/>
    </source>
</evidence>
<feature type="repeat" description="Solcar" evidence="10">
    <location>
        <begin position="223"/>
        <end position="311"/>
    </location>
</feature>
<keyword evidence="14" id="KW-1185">Reference proteome</keyword>
<evidence type="ECO:0000256" key="7">
    <source>
        <dbReference type="ARBA" id="ARBA00022989"/>
    </source>
</evidence>
<dbReference type="AlphaFoldDB" id="A0A2T0FLA7"/>
<keyword evidence="4 10" id="KW-0812">Transmembrane</keyword>
<keyword evidence="5" id="KW-0677">Repeat</keyword>
<dbReference type="SUPFAM" id="SSF103506">
    <property type="entry name" value="Mitochondrial carrier"/>
    <property type="match status" value="1"/>
</dbReference>
<feature type="transmembrane region" description="Helical" evidence="12">
    <location>
        <begin position="184"/>
        <end position="202"/>
    </location>
</feature>
<dbReference type="InterPro" id="IPR018108">
    <property type="entry name" value="MCP_transmembrane"/>
</dbReference>
<comment type="subcellular location">
    <subcellularLocation>
        <location evidence="1">Mitochondrion inner membrane</location>
        <topology evidence="1">Multi-pass membrane protein</topology>
    </subcellularLocation>
</comment>
<feature type="transmembrane region" description="Helical" evidence="12">
    <location>
        <begin position="102"/>
        <end position="119"/>
    </location>
</feature>
<feature type="transmembrane region" description="Helical" evidence="12">
    <location>
        <begin position="222"/>
        <end position="244"/>
    </location>
</feature>
<feature type="repeat" description="Solcar" evidence="10">
    <location>
        <begin position="30"/>
        <end position="122"/>
    </location>
</feature>
<evidence type="ECO:0000256" key="5">
    <source>
        <dbReference type="ARBA" id="ARBA00022737"/>
    </source>
</evidence>
<evidence type="ECO:0000256" key="9">
    <source>
        <dbReference type="ARBA" id="ARBA00023136"/>
    </source>
</evidence>
<dbReference type="PRINTS" id="PR00926">
    <property type="entry name" value="MITOCARRIER"/>
</dbReference>
<keyword evidence="3 11" id="KW-0813">Transport</keyword>
<dbReference type="Pfam" id="PF00153">
    <property type="entry name" value="Mito_carr"/>
    <property type="match status" value="3"/>
</dbReference>
<dbReference type="FunFam" id="1.50.40.10:FF:000075">
    <property type="entry name" value="Nicotinamide adenine dinucleotide transporter 2, mitochondrial"/>
    <property type="match status" value="1"/>
</dbReference>
<dbReference type="Proteomes" id="UP000238350">
    <property type="component" value="Unassembled WGS sequence"/>
</dbReference>
<reference evidence="13 14" key="1">
    <citation type="submission" date="2017-04" db="EMBL/GenBank/DDBJ databases">
        <title>Genome sequencing of [Candida] sorbophila.</title>
        <authorList>
            <person name="Ahn J.O."/>
        </authorList>
    </citation>
    <scope>NUCLEOTIDE SEQUENCE [LARGE SCALE GENOMIC DNA]</scope>
    <source>
        <strain evidence="13 14">DS02</strain>
    </source>
</reference>
<organism evidence="13 14">
    <name type="scientific">Wickerhamiella sorbophila</name>
    <dbReference type="NCBI Taxonomy" id="45607"/>
    <lineage>
        <taxon>Eukaryota</taxon>
        <taxon>Fungi</taxon>
        <taxon>Dikarya</taxon>
        <taxon>Ascomycota</taxon>
        <taxon>Saccharomycotina</taxon>
        <taxon>Dipodascomycetes</taxon>
        <taxon>Dipodascales</taxon>
        <taxon>Trichomonascaceae</taxon>
        <taxon>Wickerhamiella</taxon>
    </lineage>
</organism>
<keyword evidence="8" id="KW-0496">Mitochondrion</keyword>
<keyword evidence="6" id="KW-0999">Mitochondrion inner membrane</keyword>
<evidence type="ECO:0000256" key="8">
    <source>
        <dbReference type="ARBA" id="ARBA00023128"/>
    </source>
</evidence>
<keyword evidence="7 12" id="KW-1133">Transmembrane helix</keyword>
<evidence type="ECO:0000256" key="3">
    <source>
        <dbReference type="ARBA" id="ARBA00022448"/>
    </source>
</evidence>
<evidence type="ECO:0000313" key="14">
    <source>
        <dbReference type="Proteomes" id="UP000238350"/>
    </source>
</evidence>
<dbReference type="GO" id="GO:0005743">
    <property type="term" value="C:mitochondrial inner membrane"/>
    <property type="evidence" value="ECO:0007669"/>
    <property type="project" value="UniProtKB-SubCell"/>
</dbReference>
<feature type="transmembrane region" description="Helical" evidence="12">
    <location>
        <begin position="131"/>
        <end position="152"/>
    </location>
</feature>
<evidence type="ECO:0000256" key="11">
    <source>
        <dbReference type="RuleBase" id="RU000488"/>
    </source>
</evidence>
<comment type="caution">
    <text evidence="13">The sequence shown here is derived from an EMBL/GenBank/DDBJ whole genome shotgun (WGS) entry which is preliminary data.</text>
</comment>
<name>A0A2T0FLA7_9ASCO</name>
<dbReference type="InterPro" id="IPR044712">
    <property type="entry name" value="SLC25A32-like"/>
</dbReference>
<evidence type="ECO:0000256" key="6">
    <source>
        <dbReference type="ARBA" id="ARBA00022792"/>
    </source>
</evidence>
<dbReference type="GO" id="GO:0015215">
    <property type="term" value="F:nucleotide transmembrane transporter activity"/>
    <property type="evidence" value="ECO:0007669"/>
    <property type="project" value="UniProtKB-ARBA"/>
</dbReference>
<gene>
    <name evidence="13" type="ORF">B9G98_03398</name>
</gene>
<dbReference type="PANTHER" id="PTHR45683">
    <property type="entry name" value="MITOCHONDRIAL NICOTINAMIDE ADENINE DINUCLEOTIDE TRANSPORTER 1-RELATED-RELATED"/>
    <property type="match status" value="1"/>
</dbReference>
<evidence type="ECO:0000256" key="10">
    <source>
        <dbReference type="PROSITE-ProRule" id="PRU00282"/>
    </source>
</evidence>
<dbReference type="InterPro" id="IPR023395">
    <property type="entry name" value="MCP_dom_sf"/>
</dbReference>